<gene>
    <name evidence="2" type="ORF">CYLTODRAFT_420292</name>
</gene>
<protein>
    <submittedName>
        <fullName evidence="2">Uncharacterized protein</fullName>
    </submittedName>
</protein>
<feature type="transmembrane region" description="Helical" evidence="1">
    <location>
        <begin position="81"/>
        <end position="99"/>
    </location>
</feature>
<keyword evidence="1" id="KW-0472">Membrane</keyword>
<organism evidence="2 3">
    <name type="scientific">Cylindrobasidium torrendii FP15055 ss-10</name>
    <dbReference type="NCBI Taxonomy" id="1314674"/>
    <lineage>
        <taxon>Eukaryota</taxon>
        <taxon>Fungi</taxon>
        <taxon>Dikarya</taxon>
        <taxon>Basidiomycota</taxon>
        <taxon>Agaricomycotina</taxon>
        <taxon>Agaricomycetes</taxon>
        <taxon>Agaricomycetidae</taxon>
        <taxon>Agaricales</taxon>
        <taxon>Marasmiineae</taxon>
        <taxon>Physalacriaceae</taxon>
        <taxon>Cylindrobasidium</taxon>
    </lineage>
</organism>
<sequence>MGLLYKLPAILLLPALSVGVRILLKPNLVALVTDFVPQCRAATSPYYMPITSGTVPRVESMLCTLLSVFHLAMEDEHANAFLGYFGTTWITPLLLFTSLESSRKNRQYIVSLSQLFFGFASQLFTLGVVMPWYFLYFIVFLSDKQARPTTQRQAEASIFGVLVGWTATSVAMTRLTSPTNTTIFQFAPIIAFLAQEVYLSLRASTKPGYPIVKATYILFFFAAAAKHIATAVVKFHGDLHAFGSFMVPTLHADSLAGAALNVFQLDFWAVAIAGGLATMWFARSQKQLIGLVLWSVLGGTVFGSGAAFCAAALWRESTLETVVESKERKD</sequence>
<accession>A0A0D7BJQ8</accession>
<feature type="transmembrane region" description="Helical" evidence="1">
    <location>
        <begin position="255"/>
        <end position="281"/>
    </location>
</feature>
<feature type="transmembrane region" description="Helical" evidence="1">
    <location>
        <begin position="183"/>
        <end position="201"/>
    </location>
</feature>
<evidence type="ECO:0000313" key="3">
    <source>
        <dbReference type="Proteomes" id="UP000054007"/>
    </source>
</evidence>
<proteinExistence type="predicted"/>
<keyword evidence="1" id="KW-0812">Transmembrane</keyword>
<name>A0A0D7BJQ8_9AGAR</name>
<dbReference type="AlphaFoldDB" id="A0A0D7BJQ8"/>
<evidence type="ECO:0000313" key="2">
    <source>
        <dbReference type="EMBL" id="KIY69851.1"/>
    </source>
</evidence>
<dbReference type="OrthoDB" id="72269at2759"/>
<keyword evidence="3" id="KW-1185">Reference proteome</keyword>
<dbReference type="Proteomes" id="UP000054007">
    <property type="component" value="Unassembled WGS sequence"/>
</dbReference>
<reference evidence="2 3" key="1">
    <citation type="journal article" date="2015" name="Fungal Genet. Biol.">
        <title>Evolution of novel wood decay mechanisms in Agaricales revealed by the genome sequences of Fistulina hepatica and Cylindrobasidium torrendii.</title>
        <authorList>
            <person name="Floudas D."/>
            <person name="Held B.W."/>
            <person name="Riley R."/>
            <person name="Nagy L.G."/>
            <person name="Koehler G."/>
            <person name="Ransdell A.S."/>
            <person name="Younus H."/>
            <person name="Chow J."/>
            <person name="Chiniquy J."/>
            <person name="Lipzen A."/>
            <person name="Tritt A."/>
            <person name="Sun H."/>
            <person name="Haridas S."/>
            <person name="LaButti K."/>
            <person name="Ohm R.A."/>
            <person name="Kues U."/>
            <person name="Blanchette R.A."/>
            <person name="Grigoriev I.V."/>
            <person name="Minto R.E."/>
            <person name="Hibbett D.S."/>
        </authorList>
    </citation>
    <scope>NUCLEOTIDE SEQUENCE [LARGE SCALE GENOMIC DNA]</scope>
    <source>
        <strain evidence="2 3">FP15055 ss-10</strain>
    </source>
</reference>
<feature type="transmembrane region" description="Helical" evidence="1">
    <location>
        <begin position="213"/>
        <end position="235"/>
    </location>
</feature>
<evidence type="ECO:0000256" key="1">
    <source>
        <dbReference type="SAM" id="Phobius"/>
    </source>
</evidence>
<dbReference type="STRING" id="1314674.A0A0D7BJQ8"/>
<feature type="transmembrane region" description="Helical" evidence="1">
    <location>
        <begin position="119"/>
        <end position="142"/>
    </location>
</feature>
<feature type="transmembrane region" description="Helical" evidence="1">
    <location>
        <begin position="154"/>
        <end position="171"/>
    </location>
</feature>
<keyword evidence="1" id="KW-1133">Transmembrane helix</keyword>
<feature type="transmembrane region" description="Helical" evidence="1">
    <location>
        <begin position="288"/>
        <end position="314"/>
    </location>
</feature>
<dbReference type="EMBL" id="KN880477">
    <property type="protein sequence ID" value="KIY69851.1"/>
    <property type="molecule type" value="Genomic_DNA"/>
</dbReference>